<evidence type="ECO:0000256" key="4">
    <source>
        <dbReference type="PROSITE-ProRule" id="PRU00175"/>
    </source>
</evidence>
<accession>A0AAN8P6B2</accession>
<comment type="caution">
    <text evidence="7">The sequence shown here is derived from an EMBL/GenBank/DDBJ whole genome shotgun (WGS) entry which is preliminary data.</text>
</comment>
<evidence type="ECO:0000256" key="1">
    <source>
        <dbReference type="ARBA" id="ARBA00006672"/>
    </source>
</evidence>
<dbReference type="InterPro" id="IPR050784">
    <property type="entry name" value="IAP"/>
</dbReference>
<evidence type="ECO:0000313" key="8">
    <source>
        <dbReference type="Proteomes" id="UP001347796"/>
    </source>
</evidence>
<keyword evidence="8" id="KW-1185">Reference proteome</keyword>
<evidence type="ECO:0000256" key="2">
    <source>
        <dbReference type="ARBA" id="ARBA00022771"/>
    </source>
</evidence>
<dbReference type="CDD" id="cd00022">
    <property type="entry name" value="BIR"/>
    <property type="match status" value="1"/>
</dbReference>
<evidence type="ECO:0000259" key="6">
    <source>
        <dbReference type="PROSITE" id="PS50089"/>
    </source>
</evidence>
<dbReference type="InterPro" id="IPR013083">
    <property type="entry name" value="Znf_RING/FYVE/PHD"/>
</dbReference>
<dbReference type="SUPFAM" id="SSF57924">
    <property type="entry name" value="Inhibitor of apoptosis (IAP) repeat"/>
    <property type="match status" value="1"/>
</dbReference>
<dbReference type="PROSITE" id="PS50089">
    <property type="entry name" value="ZF_RING_2"/>
    <property type="match status" value="1"/>
</dbReference>
<dbReference type="GO" id="GO:0008270">
    <property type="term" value="F:zinc ion binding"/>
    <property type="evidence" value="ECO:0007669"/>
    <property type="project" value="UniProtKB-KW"/>
</dbReference>
<organism evidence="7 8">
    <name type="scientific">Patella caerulea</name>
    <name type="common">Rayed Mediterranean limpet</name>
    <dbReference type="NCBI Taxonomy" id="87958"/>
    <lineage>
        <taxon>Eukaryota</taxon>
        <taxon>Metazoa</taxon>
        <taxon>Spiralia</taxon>
        <taxon>Lophotrochozoa</taxon>
        <taxon>Mollusca</taxon>
        <taxon>Gastropoda</taxon>
        <taxon>Patellogastropoda</taxon>
        <taxon>Patelloidea</taxon>
        <taxon>Patellidae</taxon>
        <taxon>Patella</taxon>
    </lineage>
</organism>
<feature type="domain" description="RING-type" evidence="6">
    <location>
        <begin position="206"/>
        <end position="241"/>
    </location>
</feature>
<dbReference type="AlphaFoldDB" id="A0AAN8P6B2"/>
<protein>
    <recommendedName>
        <fullName evidence="6">RING-type domain-containing protein</fullName>
    </recommendedName>
</protein>
<dbReference type="SMART" id="SM00238">
    <property type="entry name" value="BIR"/>
    <property type="match status" value="1"/>
</dbReference>
<evidence type="ECO:0000256" key="3">
    <source>
        <dbReference type="ARBA" id="ARBA00022833"/>
    </source>
</evidence>
<feature type="region of interest" description="Disordered" evidence="5">
    <location>
        <begin position="73"/>
        <end position="103"/>
    </location>
</feature>
<dbReference type="PANTHER" id="PTHR10044">
    <property type="entry name" value="INHIBITOR OF APOPTOSIS"/>
    <property type="match status" value="1"/>
</dbReference>
<dbReference type="PANTHER" id="PTHR10044:SF139">
    <property type="entry name" value="DEATH-ASSOCIATED INHIBITOR OF APOPTOSIS 2"/>
    <property type="match status" value="1"/>
</dbReference>
<dbReference type="Gene3D" id="1.10.1170.10">
    <property type="entry name" value="Inhibitor Of Apoptosis Protein (2mihbC-IAP-1), Chain A"/>
    <property type="match status" value="1"/>
</dbReference>
<proteinExistence type="inferred from homology"/>
<evidence type="ECO:0000313" key="7">
    <source>
        <dbReference type="EMBL" id="KAK6171477.1"/>
    </source>
</evidence>
<reference evidence="7 8" key="1">
    <citation type="submission" date="2024-01" db="EMBL/GenBank/DDBJ databases">
        <title>The genome of the rayed Mediterranean limpet Patella caerulea (Linnaeus, 1758).</title>
        <authorList>
            <person name="Anh-Thu Weber A."/>
            <person name="Halstead-Nussloch G."/>
        </authorList>
    </citation>
    <scope>NUCLEOTIDE SEQUENCE [LARGE SCALE GENOMIC DNA]</scope>
    <source>
        <strain evidence="7">AATW-2023a</strain>
        <tissue evidence="7">Whole specimen</tissue>
    </source>
</reference>
<dbReference type="GO" id="GO:0051726">
    <property type="term" value="P:regulation of cell cycle"/>
    <property type="evidence" value="ECO:0007669"/>
    <property type="project" value="TreeGrafter"/>
</dbReference>
<dbReference type="InterPro" id="IPR001370">
    <property type="entry name" value="BIR_rpt"/>
</dbReference>
<dbReference type="Gene3D" id="3.30.40.10">
    <property type="entry name" value="Zinc/RING finger domain, C3HC4 (zinc finger)"/>
    <property type="match status" value="1"/>
</dbReference>
<sequence length="272" mass="30305">MAKVGFSFTGSPDRIQCVFCNCILKNWQDVDIPMIEHRKHFPNCPFVCGHQVGNIPLDIRSHVSISYNERLGASHSHGTGATNQFTPVSGIHTERPRHPNYGTGVTRIASSTVRPSGASQTPQQMFPGRPYCLPQVTVEASVQRFHNLYNLSEGDDIAGGSTVAVSLCDGNIEINRSSDRDQIPLISEEYDEGMEVRDRETQETLCISCKNSPPQVQFLPCGHMICCSTCSENFRQCPFCRTIVMAFIQSVKPCVDLIDGCYYYRPLFEVCV</sequence>
<keyword evidence="3" id="KW-0862">Zinc</keyword>
<dbReference type="Pfam" id="PF00653">
    <property type="entry name" value="BIR"/>
    <property type="match status" value="1"/>
</dbReference>
<name>A0AAN8P6B2_PATCE</name>
<gene>
    <name evidence="7" type="ORF">SNE40_019660</name>
</gene>
<evidence type="ECO:0000256" key="5">
    <source>
        <dbReference type="SAM" id="MobiDB-lite"/>
    </source>
</evidence>
<feature type="compositionally biased region" description="Polar residues" evidence="5">
    <location>
        <begin position="76"/>
        <end position="87"/>
    </location>
</feature>
<keyword evidence="2 4" id="KW-0863">Zinc-finger</keyword>
<dbReference type="PROSITE" id="PS50143">
    <property type="entry name" value="BIR_REPEAT_2"/>
    <property type="match status" value="1"/>
</dbReference>
<dbReference type="InterPro" id="IPR001841">
    <property type="entry name" value="Znf_RING"/>
</dbReference>
<dbReference type="EMBL" id="JAZGQO010000014">
    <property type="protein sequence ID" value="KAK6171477.1"/>
    <property type="molecule type" value="Genomic_DNA"/>
</dbReference>
<dbReference type="GO" id="GO:0005634">
    <property type="term" value="C:nucleus"/>
    <property type="evidence" value="ECO:0007669"/>
    <property type="project" value="TreeGrafter"/>
</dbReference>
<dbReference type="GO" id="GO:0005737">
    <property type="term" value="C:cytoplasm"/>
    <property type="evidence" value="ECO:0007669"/>
    <property type="project" value="TreeGrafter"/>
</dbReference>
<comment type="similarity">
    <text evidence="1">Belongs to the IAP family.</text>
</comment>
<dbReference type="Proteomes" id="UP001347796">
    <property type="component" value="Unassembled WGS sequence"/>
</dbReference>
<dbReference type="Pfam" id="PF13920">
    <property type="entry name" value="zf-C3HC4_3"/>
    <property type="match status" value="1"/>
</dbReference>
<keyword evidence="2 4" id="KW-0479">Metal-binding</keyword>